<keyword evidence="3" id="KW-1185">Reference proteome</keyword>
<name>A0A183FM07_HELPZ</name>
<evidence type="ECO:0000313" key="2">
    <source>
        <dbReference type="EMBL" id="VDO76066.1"/>
    </source>
</evidence>
<dbReference type="Proteomes" id="UP000050761">
    <property type="component" value="Unassembled WGS sequence"/>
</dbReference>
<evidence type="ECO:0000256" key="1">
    <source>
        <dbReference type="SAM" id="MobiDB-lite"/>
    </source>
</evidence>
<dbReference type="WBParaSite" id="HPBE_0000836501-mRNA-1">
    <property type="protein sequence ID" value="HPBE_0000836501-mRNA-1"/>
    <property type="gene ID" value="HPBE_0000836501"/>
</dbReference>
<evidence type="ECO:0000313" key="4">
    <source>
        <dbReference type="WBParaSite" id="HPBE_0000836501-mRNA-1"/>
    </source>
</evidence>
<protein>
    <submittedName>
        <fullName evidence="4">HORMA domain-containing protein</fullName>
    </submittedName>
</protein>
<evidence type="ECO:0000313" key="3">
    <source>
        <dbReference type="Proteomes" id="UP000050761"/>
    </source>
</evidence>
<sequence>MMECFFGVVVSGVYFMSKALLHGCLLDSAVKLLQKCMDREDAEARFNFLSRRPTLSAVHRYRPDDCSIDLRLQVLWYLPIAEHTSHRTPLGPSCTHAQSVTYDVLRGVRRRVADVTQRASEFRTCVIDVVKASVRVQMRCHRRRSTRVLSSEDMSPMPRKGGFRRDVTDVAKGLSGLRRRVKGVGPGTPDSHDVSTMSRKARPA</sequence>
<reference evidence="2 3" key="1">
    <citation type="submission" date="2018-11" db="EMBL/GenBank/DDBJ databases">
        <authorList>
            <consortium name="Pathogen Informatics"/>
        </authorList>
    </citation>
    <scope>NUCLEOTIDE SEQUENCE [LARGE SCALE GENOMIC DNA]</scope>
</reference>
<organism evidence="3 4">
    <name type="scientific">Heligmosomoides polygyrus</name>
    <name type="common">Parasitic roundworm</name>
    <dbReference type="NCBI Taxonomy" id="6339"/>
    <lineage>
        <taxon>Eukaryota</taxon>
        <taxon>Metazoa</taxon>
        <taxon>Ecdysozoa</taxon>
        <taxon>Nematoda</taxon>
        <taxon>Chromadorea</taxon>
        <taxon>Rhabditida</taxon>
        <taxon>Rhabditina</taxon>
        <taxon>Rhabditomorpha</taxon>
        <taxon>Strongyloidea</taxon>
        <taxon>Heligmosomidae</taxon>
        <taxon>Heligmosomoides</taxon>
    </lineage>
</organism>
<accession>A0A183FM07</accession>
<feature type="region of interest" description="Disordered" evidence="1">
    <location>
        <begin position="147"/>
        <end position="204"/>
    </location>
</feature>
<gene>
    <name evidence="2" type="ORF">HPBE_LOCUS8366</name>
</gene>
<dbReference type="EMBL" id="UZAH01026131">
    <property type="protein sequence ID" value="VDO76066.1"/>
    <property type="molecule type" value="Genomic_DNA"/>
</dbReference>
<accession>A0A3P7XNZ9</accession>
<reference evidence="4" key="2">
    <citation type="submission" date="2019-09" db="UniProtKB">
        <authorList>
            <consortium name="WormBaseParasite"/>
        </authorList>
    </citation>
    <scope>IDENTIFICATION</scope>
</reference>
<proteinExistence type="predicted"/>
<dbReference type="AlphaFoldDB" id="A0A183FM07"/>